<evidence type="ECO:0000313" key="3">
    <source>
        <dbReference type="Proteomes" id="UP000016986"/>
    </source>
</evidence>
<accession>U3A4N4</accession>
<protein>
    <recommendedName>
        <fullName evidence="4">Gluconate 2-dehydrogenase subunit 3 family protein</fullName>
    </recommendedName>
</protein>
<dbReference type="Proteomes" id="UP000016986">
    <property type="component" value="Unassembled WGS sequence"/>
</dbReference>
<evidence type="ECO:0008006" key="4">
    <source>
        <dbReference type="Google" id="ProtNLM"/>
    </source>
</evidence>
<dbReference type="EMBL" id="BATA01000028">
    <property type="protein sequence ID" value="GAD52604.1"/>
    <property type="molecule type" value="Genomic_DNA"/>
</dbReference>
<dbReference type="RefSeq" id="WP_021780155.1">
    <property type="nucleotide sequence ID" value="NZ_BATA01000028.1"/>
</dbReference>
<evidence type="ECO:0000313" key="2">
    <source>
        <dbReference type="EMBL" id="GAD52604.1"/>
    </source>
</evidence>
<comment type="caution">
    <text evidence="2">The sequence shown here is derived from an EMBL/GenBank/DDBJ whole genome shotgun (WGS) entry which is preliminary data.</text>
</comment>
<evidence type="ECO:0000256" key="1">
    <source>
        <dbReference type="SAM" id="MobiDB-lite"/>
    </source>
</evidence>
<feature type="region of interest" description="Disordered" evidence="1">
    <location>
        <begin position="155"/>
        <end position="176"/>
    </location>
</feature>
<reference evidence="2 3" key="1">
    <citation type="submission" date="2013-09" db="EMBL/GenBank/DDBJ databases">
        <title>Whole genome sequencing of Halarchaeum acidiphilum strain MH1-52-1.</title>
        <authorList>
            <person name="Shimane Y."/>
            <person name="Minegishi H."/>
            <person name="Nishi S."/>
            <person name="Echigo A."/>
            <person name="Shuto A."/>
            <person name="Konishi M."/>
            <person name="Ito T."/>
            <person name="Ohkuma M."/>
            <person name="Ohta Y."/>
            <person name="Nagano Y."/>
            <person name="Tsubouchi T."/>
            <person name="Mori K."/>
            <person name="Usui K."/>
            <person name="Kamekura M."/>
            <person name="Usami R."/>
            <person name="Takaki Y."/>
            <person name="Hatada Y."/>
        </authorList>
    </citation>
    <scope>NUCLEOTIDE SEQUENCE [LARGE SCALE GENOMIC DNA]</scope>
    <source>
        <strain evidence="2 3">JCM 16109</strain>
    </source>
</reference>
<organism evidence="2 3">
    <name type="scientific">Halarchaeum acidiphilum MH1-52-1</name>
    <dbReference type="NCBI Taxonomy" id="1261545"/>
    <lineage>
        <taxon>Archaea</taxon>
        <taxon>Methanobacteriati</taxon>
        <taxon>Methanobacteriota</taxon>
        <taxon>Stenosarchaea group</taxon>
        <taxon>Halobacteria</taxon>
        <taxon>Halobacteriales</taxon>
        <taxon>Halobacteriaceae</taxon>
    </lineage>
</organism>
<keyword evidence="3" id="KW-1185">Reference proteome</keyword>
<dbReference type="OrthoDB" id="198474at2157"/>
<dbReference type="AlphaFoldDB" id="U3A4N4"/>
<name>U3A4N4_9EURY</name>
<gene>
    <name evidence="2" type="ORF">MBEHAL_1364</name>
</gene>
<dbReference type="eggNOG" id="arCOG04549">
    <property type="taxonomic scope" value="Archaea"/>
</dbReference>
<proteinExistence type="predicted"/>
<sequence length="176" mass="18565">MELTRRDVLAALAAAGVVGAGAHEYAERDGGSADPPLTDHETATLVAVAEVAYPSAVSNVPDFARRYSVARVNDDADYRAGVREAVADLDDACTSWFDDRFAALDDDDARADALHEIGAVVATPDPSGGRSERIRHYLVNELLYALYTSPTGAGLAGLENPPGYPGGDTSYQRGPQ</sequence>